<accession>A0AAE1QR44</accession>
<evidence type="ECO:0000313" key="1">
    <source>
        <dbReference type="EMBL" id="KAK4338414.1"/>
    </source>
</evidence>
<protein>
    <submittedName>
        <fullName evidence="1">Uncharacterized protein</fullName>
    </submittedName>
</protein>
<proteinExistence type="predicted"/>
<comment type="caution">
    <text evidence="1">The sequence shown here is derived from an EMBL/GenBank/DDBJ whole genome shotgun (WGS) entry which is preliminary data.</text>
</comment>
<organism evidence="1 2">
    <name type="scientific">Anisodus tanguticus</name>
    <dbReference type="NCBI Taxonomy" id="243964"/>
    <lineage>
        <taxon>Eukaryota</taxon>
        <taxon>Viridiplantae</taxon>
        <taxon>Streptophyta</taxon>
        <taxon>Embryophyta</taxon>
        <taxon>Tracheophyta</taxon>
        <taxon>Spermatophyta</taxon>
        <taxon>Magnoliopsida</taxon>
        <taxon>eudicotyledons</taxon>
        <taxon>Gunneridae</taxon>
        <taxon>Pentapetalae</taxon>
        <taxon>asterids</taxon>
        <taxon>lamiids</taxon>
        <taxon>Solanales</taxon>
        <taxon>Solanaceae</taxon>
        <taxon>Solanoideae</taxon>
        <taxon>Hyoscyameae</taxon>
        <taxon>Anisodus</taxon>
    </lineage>
</organism>
<evidence type="ECO:0000313" key="2">
    <source>
        <dbReference type="Proteomes" id="UP001291623"/>
    </source>
</evidence>
<dbReference type="Proteomes" id="UP001291623">
    <property type="component" value="Unassembled WGS sequence"/>
</dbReference>
<sequence length="53" mass="5864">MLGTQKEAAREVQMEIERRKNEALQGFKSATGRLLVPHVGGLVSPHVHNLLSE</sequence>
<dbReference type="EMBL" id="JAVYJV010000024">
    <property type="protein sequence ID" value="KAK4338414.1"/>
    <property type="molecule type" value="Genomic_DNA"/>
</dbReference>
<dbReference type="AlphaFoldDB" id="A0AAE1QR44"/>
<gene>
    <name evidence="1" type="ORF">RND71_042901</name>
</gene>
<reference evidence="1" key="1">
    <citation type="submission" date="2023-12" db="EMBL/GenBank/DDBJ databases">
        <title>Genome assembly of Anisodus tanguticus.</title>
        <authorList>
            <person name="Wang Y.-J."/>
        </authorList>
    </citation>
    <scope>NUCLEOTIDE SEQUENCE</scope>
    <source>
        <strain evidence="1">KB-2021</strain>
        <tissue evidence="1">Leaf</tissue>
    </source>
</reference>
<name>A0AAE1QR44_9SOLA</name>
<keyword evidence="2" id="KW-1185">Reference proteome</keyword>